<dbReference type="PANTHER" id="PTHR21523:SF37">
    <property type="entry name" value="MLT-TEN (MLT-10) RELATED"/>
    <property type="match status" value="1"/>
</dbReference>
<name>A0A2A2LN94_9BILA</name>
<sequence>MDKAVINDRMHSFDPNNAVKEGNVTKVPLNETASAELMDHWLQQAVLTQLDEDDQDELAECSKNAHIVPAHAKCIVKVMDKTEYRPVKIGKMDEQKFAQKKVKKSVKHKSSPKKSLQWTGSFGVARAKRSADNKMKIHSRESYALGSHSDDTILTKVARSMTKTIRAFKEKEERGDGWRKTIVRIKEIGKQAKEEDRQREKMKERLRQMIRNTPPKYGDPRKTIALQQMEDEEGQLSKKKLEAKKKSEAVRIPLKLMRDAVKVNLLSPSLFSLHDDGEGIEKELSLPHILNQLKIKDQEAWLDFIVEASGVTDAADKMEKKIRDQKEKRLKDESGMPLYFTKKNLTDDIRDEETMRKVQVFEHLDKTYTPQQVYGKGSPYKLENKRLSRMKRLRRLHDDPEHLIEHDIRALAEAEKFHSSARKDIVLSPIVSTNLLFASATLSNTFIVLSPLVFSPIVLSPAVSGPIILSPWVFIPLILSPRVMGPLILSPMIFSPLILSPLVLHPLILTPGKSISFNCSKYDLTLINLGIFNPAILNPFLLSPLILSPQVFTPIILRFDIPYDNIREQHHGQLGGCQSADSAVRCNSILTMLRTIFIHLLLIVLCNAELTTKNQNQSVVTSTSSTAQPPLNSSTTVHQSNNGTTAAGKSNIQNLLNKTLDQMTLEDVKKSKYYKDGRIDIPIKDSDGEALHEHWIQQAFSGLMAAIATRKMKYMEDYEKEAHQKCAKEADDMELHAKCLVQLMEADSKHRWLRRWKYFSKQARKQFSSEGRRLSKESRSSQETVKVGSFSQELSSEERIASRRRQKAYISAEKLRMKESRQLARRRMMHSSRELSSSAESRLRPGAFRVITLKKTDLPRTLTTTTTVINAASSTRSSDSTTPQPASSRQMRATSSPEQRREYAIHSYTKYHHHYNLEGKKQNEWIGSFKMARAKRAIVNKGSYELMSQYDTSPFNIIARHLTKTVRIIKGKNGTKSWQETLNEIRQKGAEMKKTKEASEAMKRRMAVYANAAQRFSKNIEKAKQKPVTIKRNRPLAMPELDELEEVIEDESVREMIRKKAENMTDEEQMMQLPVKLIKEAIKLGMQSQGLDTTNFNKMNLKVASPRFMSVVPEDEGERNKSINLLSPSLFALHSDGSGIEKQTSLTSLIKGLAGDKSNTKQDWLDFVVEATGVAEAVDEAKDEVAKKEYLTHKDFIGEDGRPLYFTKENVTKIYGKKEARKIEIMEKLEKLYNPEQLKELNRTGYAILTVRQREILYGPGSTYHNETKLQQLKNVSDSQVHRTVHSVIRSIAKGELKVDVRQHDIVLSPIVNAPLIFAPGKEFVEMDDNLALTRP</sequence>
<dbReference type="EMBL" id="LIAE01006552">
    <property type="protein sequence ID" value="PAV87692.1"/>
    <property type="molecule type" value="Genomic_DNA"/>
</dbReference>
<feature type="compositionally biased region" description="Low complexity" evidence="2">
    <location>
        <begin position="868"/>
        <end position="882"/>
    </location>
</feature>
<keyword evidence="5" id="KW-1185">Reference proteome</keyword>
<evidence type="ECO:0000313" key="5">
    <source>
        <dbReference type="Proteomes" id="UP000218231"/>
    </source>
</evidence>
<accession>A0A2A2LN94</accession>
<keyword evidence="3" id="KW-0812">Transmembrane</keyword>
<feature type="compositionally biased region" description="Polar residues" evidence="2">
    <location>
        <begin position="627"/>
        <end position="648"/>
    </location>
</feature>
<keyword evidence="3" id="KW-0472">Membrane</keyword>
<comment type="caution">
    <text evidence="4">The sequence shown here is derived from an EMBL/GenBank/DDBJ whole genome shotgun (WGS) entry which is preliminary data.</text>
</comment>
<organism evidence="4 5">
    <name type="scientific">Diploscapter pachys</name>
    <dbReference type="NCBI Taxonomy" id="2018661"/>
    <lineage>
        <taxon>Eukaryota</taxon>
        <taxon>Metazoa</taxon>
        <taxon>Ecdysozoa</taxon>
        <taxon>Nematoda</taxon>
        <taxon>Chromadorea</taxon>
        <taxon>Rhabditida</taxon>
        <taxon>Rhabditina</taxon>
        <taxon>Rhabditomorpha</taxon>
        <taxon>Rhabditoidea</taxon>
        <taxon>Rhabditidae</taxon>
        <taxon>Diploscapter</taxon>
    </lineage>
</organism>
<dbReference type="Pfam" id="PF04870">
    <property type="entry name" value="Moulting_cycle"/>
    <property type="match status" value="2"/>
</dbReference>
<evidence type="ECO:0000313" key="4">
    <source>
        <dbReference type="EMBL" id="PAV87692.1"/>
    </source>
</evidence>
<evidence type="ECO:0000256" key="2">
    <source>
        <dbReference type="SAM" id="MobiDB-lite"/>
    </source>
</evidence>
<feature type="transmembrane region" description="Helical" evidence="3">
    <location>
        <begin position="425"/>
        <end position="447"/>
    </location>
</feature>
<dbReference type="STRING" id="2018661.A0A2A2LN94"/>
<keyword evidence="3" id="KW-1133">Transmembrane helix</keyword>
<evidence type="ECO:0000256" key="3">
    <source>
        <dbReference type="SAM" id="Phobius"/>
    </source>
</evidence>
<feature type="compositionally biased region" description="Polar residues" evidence="2">
    <location>
        <begin position="883"/>
        <end position="897"/>
    </location>
</feature>
<feature type="coiled-coil region" evidence="1">
    <location>
        <begin position="185"/>
        <end position="246"/>
    </location>
</feature>
<feature type="region of interest" description="Disordered" evidence="2">
    <location>
        <begin position="621"/>
        <end position="648"/>
    </location>
</feature>
<feature type="region of interest" description="Disordered" evidence="2">
    <location>
        <begin position="769"/>
        <end position="791"/>
    </location>
</feature>
<keyword evidence="1" id="KW-0175">Coiled coil</keyword>
<feature type="region of interest" description="Disordered" evidence="2">
    <location>
        <begin position="868"/>
        <end position="900"/>
    </location>
</feature>
<gene>
    <name evidence="4" type="ORF">WR25_03731</name>
</gene>
<feature type="compositionally biased region" description="Basic and acidic residues" evidence="2">
    <location>
        <begin position="770"/>
        <end position="780"/>
    </location>
</feature>
<feature type="transmembrane region" description="Helical" evidence="3">
    <location>
        <begin position="487"/>
        <end position="509"/>
    </location>
</feature>
<proteinExistence type="predicted"/>
<feature type="transmembrane region" description="Helical" evidence="3">
    <location>
        <begin position="453"/>
        <end position="475"/>
    </location>
</feature>
<reference evidence="4 5" key="1">
    <citation type="journal article" date="2017" name="Curr. Biol.">
        <title>Genome architecture and evolution of a unichromosomal asexual nematode.</title>
        <authorList>
            <person name="Fradin H."/>
            <person name="Zegar C."/>
            <person name="Gutwein M."/>
            <person name="Lucas J."/>
            <person name="Kovtun M."/>
            <person name="Corcoran D."/>
            <person name="Baugh L.R."/>
            <person name="Kiontke K."/>
            <person name="Gunsalus K."/>
            <person name="Fitch D.H."/>
            <person name="Piano F."/>
        </authorList>
    </citation>
    <scope>NUCLEOTIDE SEQUENCE [LARGE SCALE GENOMIC DNA]</scope>
    <source>
        <strain evidence="4">PF1309</strain>
    </source>
</reference>
<protein>
    <submittedName>
        <fullName evidence="4">Uncharacterized protein</fullName>
    </submittedName>
</protein>
<dbReference type="PANTHER" id="PTHR21523">
    <property type="match status" value="1"/>
</dbReference>
<dbReference type="OrthoDB" id="5917548at2759"/>
<dbReference type="InterPro" id="IPR006954">
    <property type="entry name" value="Mlt-10-like"/>
</dbReference>
<dbReference type="Proteomes" id="UP000218231">
    <property type="component" value="Unassembled WGS sequence"/>
</dbReference>
<evidence type="ECO:0000256" key="1">
    <source>
        <dbReference type="SAM" id="Coils"/>
    </source>
</evidence>
<feature type="compositionally biased region" description="Polar residues" evidence="2">
    <location>
        <begin position="781"/>
        <end position="791"/>
    </location>
</feature>